<keyword evidence="1" id="KW-0808">Transferase</keyword>
<dbReference type="GO" id="GO:0016301">
    <property type="term" value="F:kinase activity"/>
    <property type="evidence" value="ECO:0007669"/>
    <property type="project" value="UniProtKB-KW"/>
</dbReference>
<accession>A0A9D2Q1H0</accession>
<protein>
    <submittedName>
        <fullName evidence="1">Cytidylate kinase-like family protein</fullName>
    </submittedName>
</protein>
<dbReference type="EMBL" id="DWWA01000002">
    <property type="protein sequence ID" value="HJC71208.1"/>
    <property type="molecule type" value="Genomic_DNA"/>
</dbReference>
<gene>
    <name evidence="1" type="ORF">H9698_00215</name>
</gene>
<dbReference type="Gene3D" id="3.40.50.300">
    <property type="entry name" value="P-loop containing nucleotide triphosphate hydrolases"/>
    <property type="match status" value="1"/>
</dbReference>
<organism evidence="1 2">
    <name type="scientific">Candidatus Ruthenibacterium merdavium</name>
    <dbReference type="NCBI Taxonomy" id="2838752"/>
    <lineage>
        <taxon>Bacteria</taxon>
        <taxon>Bacillati</taxon>
        <taxon>Bacillota</taxon>
        <taxon>Clostridia</taxon>
        <taxon>Eubacteriales</taxon>
        <taxon>Oscillospiraceae</taxon>
        <taxon>Ruthenibacterium</taxon>
    </lineage>
</organism>
<dbReference type="AlphaFoldDB" id="A0A9D2Q1H0"/>
<keyword evidence="1" id="KW-0418">Kinase</keyword>
<comment type="caution">
    <text evidence="1">The sequence shown here is derived from an EMBL/GenBank/DDBJ whole genome shotgun (WGS) entry which is preliminary data.</text>
</comment>
<name>A0A9D2Q1H0_9FIRM</name>
<sequence length="207" mass="23212">MKKIRVICIGRQFGSGGREIGEKLAKKLSFGYYDKELLKIAAKESGIMPELFEKADEKPINSLLYSLSVGAQGQGAFLTGYQDYLTNDKLFLFQSDTIRKLAQRESCVIIGRCADYILRGRDDILRVFIHAPLEQRIERICRLYDLDEKAALSLIKKTDKRRASYYGFFTDLSWGSADTYDVCLNSATLGIDGCIALLADLAGHDNS</sequence>
<dbReference type="InterPro" id="IPR027417">
    <property type="entry name" value="P-loop_NTPase"/>
</dbReference>
<evidence type="ECO:0000313" key="2">
    <source>
        <dbReference type="Proteomes" id="UP000823918"/>
    </source>
</evidence>
<dbReference type="SUPFAM" id="SSF52540">
    <property type="entry name" value="P-loop containing nucleoside triphosphate hydrolases"/>
    <property type="match status" value="1"/>
</dbReference>
<reference evidence="1" key="2">
    <citation type="submission" date="2021-04" db="EMBL/GenBank/DDBJ databases">
        <authorList>
            <person name="Gilroy R."/>
        </authorList>
    </citation>
    <scope>NUCLEOTIDE SEQUENCE</scope>
    <source>
        <strain evidence="1">5933</strain>
    </source>
</reference>
<dbReference type="Proteomes" id="UP000823918">
    <property type="component" value="Unassembled WGS sequence"/>
</dbReference>
<reference evidence="1" key="1">
    <citation type="journal article" date="2021" name="PeerJ">
        <title>Extensive microbial diversity within the chicken gut microbiome revealed by metagenomics and culture.</title>
        <authorList>
            <person name="Gilroy R."/>
            <person name="Ravi A."/>
            <person name="Getino M."/>
            <person name="Pursley I."/>
            <person name="Horton D.L."/>
            <person name="Alikhan N.F."/>
            <person name="Baker D."/>
            <person name="Gharbi K."/>
            <person name="Hall N."/>
            <person name="Watson M."/>
            <person name="Adriaenssens E.M."/>
            <person name="Foster-Nyarko E."/>
            <person name="Jarju S."/>
            <person name="Secka A."/>
            <person name="Antonio M."/>
            <person name="Oren A."/>
            <person name="Chaudhuri R.R."/>
            <person name="La Ragione R."/>
            <person name="Hildebrand F."/>
            <person name="Pallen M.J."/>
        </authorList>
    </citation>
    <scope>NUCLEOTIDE SEQUENCE</scope>
    <source>
        <strain evidence="1">5933</strain>
    </source>
</reference>
<dbReference type="Pfam" id="PF13189">
    <property type="entry name" value="Cytidylate_kin2"/>
    <property type="match status" value="1"/>
</dbReference>
<evidence type="ECO:0000313" key="1">
    <source>
        <dbReference type="EMBL" id="HJC71208.1"/>
    </source>
</evidence>
<proteinExistence type="predicted"/>